<keyword evidence="5" id="KW-0808">Transferase</keyword>
<evidence type="ECO:0000256" key="12">
    <source>
        <dbReference type="ARBA" id="ARBA00023180"/>
    </source>
</evidence>
<evidence type="ECO:0000256" key="15">
    <source>
        <dbReference type="ARBA" id="ARBA00050664"/>
    </source>
</evidence>
<comment type="catalytic activity">
    <reaction evidence="16">
        <text>a 3-O-[N-acetyl-alpha-D-galactosaminyl]-L-threonyl-[protein] + CMP-N-acetyl-beta-neuraminate = a 3-O-[N-acetyl-alpha-neuraminosyl-(2-&gt;6)-N-acetyl-alpha-D-galactosaminyl]-L-threonyl-[protein] + CMP + H(+)</text>
        <dbReference type="Rhea" id="RHEA:81643"/>
        <dbReference type="Rhea" id="RHEA-COMP:11689"/>
        <dbReference type="Rhea" id="RHEA-COMP:19720"/>
        <dbReference type="ChEBI" id="CHEBI:15378"/>
        <dbReference type="ChEBI" id="CHEBI:57812"/>
        <dbReference type="ChEBI" id="CHEBI:60377"/>
        <dbReference type="ChEBI" id="CHEBI:87075"/>
        <dbReference type="ChEBI" id="CHEBI:231970"/>
    </reaction>
    <physiologicalReaction direction="left-to-right" evidence="16">
        <dbReference type="Rhea" id="RHEA:81644"/>
    </physiologicalReaction>
</comment>
<dbReference type="GeneTree" id="ENSGT00940000164863"/>
<dbReference type="InterPro" id="IPR038578">
    <property type="entry name" value="GT29-like_sf"/>
</dbReference>
<dbReference type="Bgee" id="ENSNBRG00000024003">
    <property type="expression patterns" value="Expressed in heart and 6 other cell types or tissues"/>
</dbReference>
<dbReference type="PANTHER" id="PTHR45941">
    <property type="entry name" value="ALPHA-N-ACETYLGALACTOSAMINIDE ALPHA-2,6-SIALYLTRANSFERASE 2-LIKE-RELATED"/>
    <property type="match status" value="1"/>
</dbReference>
<proteinExistence type="inferred from homology"/>
<keyword evidence="6" id="KW-0812">Transmembrane</keyword>
<name>A0A3Q4IGI8_NEOBR</name>
<evidence type="ECO:0000256" key="16">
    <source>
        <dbReference type="ARBA" id="ARBA00052285"/>
    </source>
</evidence>
<evidence type="ECO:0000313" key="18">
    <source>
        <dbReference type="Ensembl" id="ENSNBRP00000031592.1"/>
    </source>
</evidence>
<comment type="catalytic activity">
    <reaction evidence="13">
        <text>a beta-D-galactosyl-(1-&gt;3)-N-acetyl-alpha-D-galactosaminyl derivative + CMP-N-acetyl-beta-neuraminate = a beta-D-galactosyl-(1-&gt;3)-[N-acetyl-alpha-neuraminyl-(2-&gt;6)]-N-acetyl-alpha-D-galactosaminyl derivative + CMP + H(+)</text>
        <dbReference type="Rhea" id="RHEA:11136"/>
        <dbReference type="ChEBI" id="CHEBI:15378"/>
        <dbReference type="ChEBI" id="CHEBI:57812"/>
        <dbReference type="ChEBI" id="CHEBI:60377"/>
        <dbReference type="ChEBI" id="CHEBI:133470"/>
        <dbReference type="ChEBI" id="CHEBI:140764"/>
        <dbReference type="EC" id="2.4.3.3"/>
    </reaction>
    <physiologicalReaction direction="left-to-right" evidence="13">
        <dbReference type="Rhea" id="RHEA:11137"/>
    </physiologicalReaction>
</comment>
<evidence type="ECO:0000256" key="4">
    <source>
        <dbReference type="ARBA" id="ARBA00022676"/>
    </source>
</evidence>
<evidence type="ECO:0000256" key="6">
    <source>
        <dbReference type="ARBA" id="ARBA00022692"/>
    </source>
</evidence>
<evidence type="ECO:0000256" key="11">
    <source>
        <dbReference type="ARBA" id="ARBA00023157"/>
    </source>
</evidence>
<reference evidence="18" key="1">
    <citation type="submission" date="2025-08" db="UniProtKB">
        <authorList>
            <consortium name="Ensembl"/>
        </authorList>
    </citation>
    <scope>IDENTIFICATION</scope>
</reference>
<keyword evidence="7" id="KW-0735">Signal-anchor</keyword>
<evidence type="ECO:0000256" key="13">
    <source>
        <dbReference type="ARBA" id="ARBA00036348"/>
    </source>
</evidence>
<keyword evidence="19" id="KW-1185">Reference proteome</keyword>
<evidence type="ECO:0000256" key="3">
    <source>
        <dbReference type="ARBA" id="ARBA00006003"/>
    </source>
</evidence>
<evidence type="ECO:0000256" key="1">
    <source>
        <dbReference type="ARBA" id="ARBA00004323"/>
    </source>
</evidence>
<comment type="similarity">
    <text evidence="3">Belongs to the glycosyltransferase 29 family.</text>
</comment>
<dbReference type="PANTHER" id="PTHR45941:SF4">
    <property type="entry name" value="ST6 N-ACETYLGALACTOSAMINIDE ALPHA-2,6-SIALYLTRANSFERASE 2"/>
    <property type="match status" value="1"/>
</dbReference>
<dbReference type="Pfam" id="PF00777">
    <property type="entry name" value="Glyco_transf_29"/>
    <property type="match status" value="1"/>
</dbReference>
<evidence type="ECO:0000256" key="9">
    <source>
        <dbReference type="ARBA" id="ARBA00023034"/>
    </source>
</evidence>
<evidence type="ECO:0000256" key="2">
    <source>
        <dbReference type="ARBA" id="ARBA00004922"/>
    </source>
</evidence>
<dbReference type="GO" id="GO:0001665">
    <property type="term" value="F:alpha-N-acetylgalactosaminide alpha-2,6-sialyltransferase activity"/>
    <property type="evidence" value="ECO:0007669"/>
    <property type="project" value="UniProtKB-EC"/>
</dbReference>
<keyword evidence="12" id="KW-0325">Glycoprotein</keyword>
<dbReference type="GO" id="GO:0000139">
    <property type="term" value="C:Golgi membrane"/>
    <property type="evidence" value="ECO:0007669"/>
    <property type="project" value="UniProtKB-SubCell"/>
</dbReference>
<dbReference type="EC" id="2.4.3.3" evidence="14"/>
<keyword evidence="10" id="KW-0472">Membrane</keyword>
<reference evidence="18" key="2">
    <citation type="submission" date="2025-09" db="UniProtKB">
        <authorList>
            <consortium name="Ensembl"/>
        </authorList>
    </citation>
    <scope>IDENTIFICATION</scope>
</reference>
<evidence type="ECO:0000256" key="10">
    <source>
        <dbReference type="ARBA" id="ARBA00023136"/>
    </source>
</evidence>
<dbReference type="AlphaFoldDB" id="A0A3Q4IGI8"/>
<evidence type="ECO:0000256" key="14">
    <source>
        <dbReference type="ARBA" id="ARBA00039109"/>
    </source>
</evidence>
<comment type="subcellular location">
    <subcellularLocation>
        <location evidence="1">Golgi apparatus membrane</location>
        <topology evidence="1">Single-pass type II membrane protein</topology>
    </subcellularLocation>
</comment>
<keyword evidence="11" id="KW-1015">Disulfide bond</keyword>
<evidence type="ECO:0000256" key="8">
    <source>
        <dbReference type="ARBA" id="ARBA00022989"/>
    </source>
</evidence>
<dbReference type="Gene3D" id="3.90.1480.20">
    <property type="entry name" value="Glycosyl transferase family 29"/>
    <property type="match status" value="1"/>
</dbReference>
<comment type="pathway">
    <text evidence="2">Protein modification; protein glycosylation.</text>
</comment>
<dbReference type="Ensembl" id="ENSNBRT00000032391.1">
    <property type="protein sequence ID" value="ENSNBRP00000031592.1"/>
    <property type="gene ID" value="ENSNBRG00000024003.1"/>
</dbReference>
<feature type="signal peptide" evidence="17">
    <location>
        <begin position="1"/>
        <end position="22"/>
    </location>
</feature>
<evidence type="ECO:0000313" key="19">
    <source>
        <dbReference type="Proteomes" id="UP000261580"/>
    </source>
</evidence>
<keyword evidence="17" id="KW-0732">Signal</keyword>
<comment type="catalytic activity">
    <reaction evidence="15">
        <text>a 3-O-[N-acetyl-alpha-neuraminyl-(2-&gt;3)-beta-D-galactosyl-(1-&gt;3)-N-acetyl-alpha-D-galactosaminyl]-L-threonyl-[protein] + CMP-N-acetyl-beta-neuraminate = a 3-O-{alpha-Neu5Ac-(2-&gt;3)-beta-D-Gal-(1-&gt;3)-[alpha-Neu5Ac-(2-&gt;6)]-alpha-D-GalNAc}-L-threonyl-[protein] + CMP + H(+)</text>
        <dbReference type="Rhea" id="RHEA:81659"/>
        <dbReference type="Rhea" id="RHEA-COMP:14417"/>
        <dbReference type="Rhea" id="RHEA-COMP:16763"/>
        <dbReference type="ChEBI" id="CHEBI:15378"/>
        <dbReference type="ChEBI" id="CHEBI:57812"/>
        <dbReference type="ChEBI" id="CHEBI:60377"/>
        <dbReference type="ChEBI" id="CHEBI:139598"/>
        <dbReference type="ChEBI" id="CHEBI:156398"/>
    </reaction>
    <physiologicalReaction direction="left-to-right" evidence="15">
        <dbReference type="Rhea" id="RHEA:81660"/>
    </physiologicalReaction>
</comment>
<evidence type="ECO:0000256" key="17">
    <source>
        <dbReference type="SAM" id="SignalP"/>
    </source>
</evidence>
<accession>A0A3Q4IGI8</accession>
<sequence>EKIMLILFTMCLWIVVVFRTNGAIIKGFEEDVGSRTTHYTFSTNTLMNSMLSYAGIGYRRPPETRYIFLPDHDRDYLLMKAAATCGVFIVMPYFLHSPVKYFGEDVSAEKLKMYHPDFIRYLRNRFLRSSTLKTRFKDIYRPSTGATMLLAALHTCDQVSAYGFMTPDYKKYSDHYYDKNYHPVGFFANHDLRMEMNLWQQLHKAGLMRLYMRN</sequence>
<protein>
    <recommendedName>
        <fullName evidence="14">alpha-N-acetylgalactosaminide alpha-2,6-sialyltransferase</fullName>
        <ecNumber evidence="14">2.4.3.3</ecNumber>
    </recommendedName>
</protein>
<evidence type="ECO:0000256" key="7">
    <source>
        <dbReference type="ARBA" id="ARBA00022968"/>
    </source>
</evidence>
<keyword evidence="8" id="KW-1133">Transmembrane helix</keyword>
<feature type="chain" id="PRO_5018700272" description="alpha-N-acetylgalactosaminide alpha-2,6-sialyltransferase" evidence="17">
    <location>
        <begin position="23"/>
        <end position="214"/>
    </location>
</feature>
<keyword evidence="9" id="KW-0333">Golgi apparatus</keyword>
<organism evidence="18 19">
    <name type="scientific">Neolamprologus brichardi</name>
    <name type="common">Fairy cichlid</name>
    <name type="synonym">Lamprologus brichardi</name>
    <dbReference type="NCBI Taxonomy" id="32507"/>
    <lineage>
        <taxon>Eukaryota</taxon>
        <taxon>Metazoa</taxon>
        <taxon>Chordata</taxon>
        <taxon>Craniata</taxon>
        <taxon>Vertebrata</taxon>
        <taxon>Euteleostomi</taxon>
        <taxon>Actinopterygii</taxon>
        <taxon>Neopterygii</taxon>
        <taxon>Teleostei</taxon>
        <taxon>Neoteleostei</taxon>
        <taxon>Acanthomorphata</taxon>
        <taxon>Ovalentaria</taxon>
        <taxon>Cichlomorphae</taxon>
        <taxon>Cichliformes</taxon>
        <taxon>Cichlidae</taxon>
        <taxon>African cichlids</taxon>
        <taxon>Pseudocrenilabrinae</taxon>
        <taxon>Lamprologini</taxon>
        <taxon>Neolamprologus</taxon>
    </lineage>
</organism>
<dbReference type="InterPro" id="IPR001675">
    <property type="entry name" value="Glyco_trans_29"/>
</dbReference>
<evidence type="ECO:0000256" key="5">
    <source>
        <dbReference type="ARBA" id="ARBA00022679"/>
    </source>
</evidence>
<keyword evidence="4" id="KW-0328">Glycosyltransferase</keyword>
<dbReference type="Proteomes" id="UP000261580">
    <property type="component" value="Unassembled WGS sequence"/>
</dbReference>